<dbReference type="InterPro" id="IPR020846">
    <property type="entry name" value="MFS_dom"/>
</dbReference>
<gene>
    <name evidence="6" type="ORF">SNE35_12385</name>
</gene>
<evidence type="ECO:0000313" key="7">
    <source>
        <dbReference type="Proteomes" id="UP001285263"/>
    </source>
</evidence>
<dbReference type="CDD" id="cd17324">
    <property type="entry name" value="MFS_NepI_like"/>
    <property type="match status" value="1"/>
</dbReference>
<feature type="transmembrane region" description="Helical" evidence="4">
    <location>
        <begin position="47"/>
        <end position="65"/>
    </location>
</feature>
<proteinExistence type="predicted"/>
<keyword evidence="2 4" id="KW-1133">Transmembrane helix</keyword>
<dbReference type="Gene3D" id="1.20.1250.20">
    <property type="entry name" value="MFS general substrate transporter like domains"/>
    <property type="match status" value="1"/>
</dbReference>
<organism evidence="6 7">
    <name type="scientific">Roseateles agri</name>
    <dbReference type="NCBI Taxonomy" id="3098619"/>
    <lineage>
        <taxon>Bacteria</taxon>
        <taxon>Pseudomonadati</taxon>
        <taxon>Pseudomonadota</taxon>
        <taxon>Betaproteobacteria</taxon>
        <taxon>Burkholderiales</taxon>
        <taxon>Sphaerotilaceae</taxon>
        <taxon>Roseateles</taxon>
    </lineage>
</organism>
<evidence type="ECO:0000256" key="3">
    <source>
        <dbReference type="ARBA" id="ARBA00023136"/>
    </source>
</evidence>
<feature type="transmembrane region" description="Helical" evidence="4">
    <location>
        <begin position="77"/>
        <end position="95"/>
    </location>
</feature>
<dbReference type="InterPro" id="IPR011701">
    <property type="entry name" value="MFS"/>
</dbReference>
<feature type="transmembrane region" description="Helical" evidence="4">
    <location>
        <begin position="220"/>
        <end position="238"/>
    </location>
</feature>
<comment type="caution">
    <text evidence="6">The sequence shown here is derived from an EMBL/GenBank/DDBJ whole genome shotgun (WGS) entry which is preliminary data.</text>
</comment>
<feature type="transmembrane region" description="Helical" evidence="4">
    <location>
        <begin position="275"/>
        <end position="292"/>
    </location>
</feature>
<keyword evidence="3 4" id="KW-0472">Membrane</keyword>
<keyword evidence="7" id="KW-1185">Reference proteome</keyword>
<dbReference type="Pfam" id="PF07690">
    <property type="entry name" value="MFS_1"/>
    <property type="match status" value="1"/>
</dbReference>
<protein>
    <submittedName>
        <fullName evidence="6">MFS transporter</fullName>
    </submittedName>
</protein>
<evidence type="ECO:0000259" key="5">
    <source>
        <dbReference type="PROSITE" id="PS50850"/>
    </source>
</evidence>
<feature type="transmembrane region" description="Helical" evidence="4">
    <location>
        <begin position="362"/>
        <end position="380"/>
    </location>
</feature>
<dbReference type="PANTHER" id="PTHR42910">
    <property type="entry name" value="TRANSPORTER SCO4007-RELATED"/>
    <property type="match status" value="1"/>
</dbReference>
<evidence type="ECO:0000256" key="4">
    <source>
        <dbReference type="SAM" id="Phobius"/>
    </source>
</evidence>
<evidence type="ECO:0000256" key="2">
    <source>
        <dbReference type="ARBA" id="ARBA00022989"/>
    </source>
</evidence>
<name>A0ABU5DG95_9BURK</name>
<dbReference type="SUPFAM" id="SSF103473">
    <property type="entry name" value="MFS general substrate transporter"/>
    <property type="match status" value="1"/>
</dbReference>
<sequence>MTPPAPLTRGLLALLAATCGLLVAALYFSQPLSALIAADLGLAPESAGLLVTLTQVGYCAGLILLTPLGDIVENKRLVIVTMCGSALSLALAALAPNGASFLAASLLVGLAACAVQMLVPLGAHLAPPERRGRVVGTITGGLLLGIMLARPASSAVAGLAGWRMVFGVAAAVVLLFAAVLARRLQPLQPAHSASYGSLIASLGTVFATQPVLRKRALSHAALFATFSLFWTAVPWLLLAQGYTQHAIALFALAGAGGTLIAPVAGRLADHGHTRAVTIAAMLITSLCFALTWQGGPMWLMVLAAIAIDAGVQANHVVGQREVLLVDPALRNRLNSVYVAIMFAGAALASSMAGPLFHGGWHGVAAVGAALPLLALAIYLAHGSRAR</sequence>
<accession>A0ABU5DG95</accession>
<feature type="transmembrane region" description="Helical" evidence="4">
    <location>
        <begin position="337"/>
        <end position="356"/>
    </location>
</feature>
<feature type="transmembrane region" description="Helical" evidence="4">
    <location>
        <begin position="134"/>
        <end position="153"/>
    </location>
</feature>
<dbReference type="RefSeq" id="WP_320423221.1">
    <property type="nucleotide sequence ID" value="NZ_JAXCLA010000004.1"/>
</dbReference>
<feature type="transmembrane region" description="Helical" evidence="4">
    <location>
        <begin position="159"/>
        <end position="181"/>
    </location>
</feature>
<evidence type="ECO:0000313" key="6">
    <source>
        <dbReference type="EMBL" id="MDY0745311.1"/>
    </source>
</evidence>
<keyword evidence="1 4" id="KW-0812">Transmembrane</keyword>
<evidence type="ECO:0000256" key="1">
    <source>
        <dbReference type="ARBA" id="ARBA00022692"/>
    </source>
</evidence>
<dbReference type="InterPro" id="IPR036259">
    <property type="entry name" value="MFS_trans_sf"/>
</dbReference>
<dbReference type="PANTHER" id="PTHR42910:SF1">
    <property type="entry name" value="MAJOR FACILITATOR SUPERFAMILY (MFS) PROFILE DOMAIN-CONTAINING PROTEIN"/>
    <property type="match status" value="1"/>
</dbReference>
<dbReference type="EMBL" id="JAXCLA010000004">
    <property type="protein sequence ID" value="MDY0745311.1"/>
    <property type="molecule type" value="Genomic_DNA"/>
</dbReference>
<reference evidence="6 7" key="1">
    <citation type="submission" date="2023-11" db="EMBL/GenBank/DDBJ databases">
        <title>Paucibacter sp. nov., isolated from fresh soil in Korea.</title>
        <authorList>
            <person name="Le N.T.T."/>
        </authorList>
    </citation>
    <scope>NUCLEOTIDE SEQUENCE [LARGE SCALE GENOMIC DNA]</scope>
    <source>
        <strain evidence="6 7">R3-3</strain>
    </source>
</reference>
<feature type="domain" description="Major facilitator superfamily (MFS) profile" evidence="5">
    <location>
        <begin position="8"/>
        <end position="386"/>
    </location>
</feature>
<feature type="transmembrane region" description="Helical" evidence="4">
    <location>
        <begin position="101"/>
        <end position="122"/>
    </location>
</feature>
<feature type="transmembrane region" description="Helical" evidence="4">
    <location>
        <begin position="244"/>
        <end position="263"/>
    </location>
</feature>
<dbReference type="Proteomes" id="UP001285263">
    <property type="component" value="Unassembled WGS sequence"/>
</dbReference>
<dbReference type="PROSITE" id="PS50850">
    <property type="entry name" value="MFS"/>
    <property type="match status" value="1"/>
</dbReference>